<feature type="transmembrane region" description="Helical" evidence="1">
    <location>
        <begin position="6"/>
        <end position="29"/>
    </location>
</feature>
<dbReference type="EMBL" id="CP024411">
    <property type="protein sequence ID" value="ATQ35605.1"/>
    <property type="molecule type" value="Genomic_DNA"/>
</dbReference>
<dbReference type="KEGG" id="ment:CS528_02430"/>
<keyword evidence="1" id="KW-0472">Membrane</keyword>
<sequence>MNTSEIITSVLTATSILVAVIFPIVLYYINNSNEAEKLYIKHSEDFKKNLRHLGLQINMQLSNGEYVKYFIDYLLQFEENVNTVERHVNKNFYWICCICKKQDSFSSIKDTRVREKVTDYEEMRKIYWMFYCCSFNKRKVKHRFKIKSKSKIIELYFNFKCCNLDSIN</sequence>
<organism evidence="2 3">
    <name type="scientific">Mesoplasma entomophilum</name>
    <dbReference type="NCBI Taxonomy" id="2149"/>
    <lineage>
        <taxon>Bacteria</taxon>
        <taxon>Bacillati</taxon>
        <taxon>Mycoplasmatota</taxon>
        <taxon>Mollicutes</taxon>
        <taxon>Entomoplasmatales</taxon>
        <taxon>Entomoplasmataceae</taxon>
        <taxon>Mesoplasma</taxon>
    </lineage>
</organism>
<gene>
    <name evidence="2" type="ORF">CS528_02430</name>
</gene>
<evidence type="ECO:0000313" key="3">
    <source>
        <dbReference type="Proteomes" id="UP000232226"/>
    </source>
</evidence>
<protein>
    <submittedName>
        <fullName evidence="2">Uncharacterized protein</fullName>
    </submittedName>
</protein>
<name>A0A3S5XZN1_9MOLU</name>
<keyword evidence="3" id="KW-1185">Reference proteome</keyword>
<proteinExistence type="predicted"/>
<dbReference type="RefSeq" id="WP_099651279.1">
    <property type="nucleotide sequence ID" value="NZ_CP024411.1"/>
</dbReference>
<keyword evidence="1" id="KW-1133">Transmembrane helix</keyword>
<keyword evidence="1" id="KW-0812">Transmembrane</keyword>
<reference evidence="2 3" key="1">
    <citation type="submission" date="2017-10" db="EMBL/GenBank/DDBJ databases">
        <title>Complete Genome Sequence of Mesoplasma entomophilum.</title>
        <authorList>
            <person name="Knight T.F."/>
            <person name="Citino T."/>
            <person name="Rubinstein R."/>
            <person name="Neuschaefer Z."/>
        </authorList>
    </citation>
    <scope>NUCLEOTIDE SEQUENCE [LARGE SCALE GENOMIC DNA]</scope>
    <source>
        <strain evidence="2 3">TAC</strain>
    </source>
</reference>
<accession>A0A3S5XZN1</accession>
<evidence type="ECO:0000313" key="2">
    <source>
        <dbReference type="EMBL" id="ATQ35605.1"/>
    </source>
</evidence>
<dbReference type="Proteomes" id="UP000232226">
    <property type="component" value="Chromosome"/>
</dbReference>
<evidence type="ECO:0000256" key="1">
    <source>
        <dbReference type="SAM" id="Phobius"/>
    </source>
</evidence>
<dbReference type="AlphaFoldDB" id="A0A3S5XZN1"/>